<accession>A0A1C0YPY0</accession>
<comment type="caution">
    <text evidence="1">The sequence shown here is derived from an EMBL/GenBank/DDBJ whole genome shotgun (WGS) entry which is preliminary data.</text>
</comment>
<dbReference type="EMBL" id="MATO01000044">
    <property type="protein sequence ID" value="OCS89211.1"/>
    <property type="molecule type" value="Genomic_DNA"/>
</dbReference>
<dbReference type="AlphaFoldDB" id="A0A1C0YPY0"/>
<evidence type="ECO:0000313" key="2">
    <source>
        <dbReference type="Proteomes" id="UP000093482"/>
    </source>
</evidence>
<proteinExistence type="predicted"/>
<gene>
    <name evidence="1" type="ORF">A6K76_12725</name>
</gene>
<dbReference type="SUPFAM" id="SSF48452">
    <property type="entry name" value="TPR-like"/>
    <property type="match status" value="1"/>
</dbReference>
<keyword evidence="2" id="KW-1185">Reference proteome</keyword>
<name>A0A1C0YPY0_9BACL</name>
<reference evidence="1 2" key="1">
    <citation type="submission" date="2016-07" db="EMBL/GenBank/DDBJ databases">
        <title>Caryophanon latum genome sequencing.</title>
        <authorList>
            <person name="Verma A."/>
            <person name="Pal Y."/>
            <person name="Krishnamurthi S."/>
        </authorList>
    </citation>
    <scope>NUCLEOTIDE SEQUENCE [LARGE SCALE GENOMIC DNA]</scope>
    <source>
        <strain evidence="1 2">DSM 14151</strain>
    </source>
</reference>
<dbReference type="InterPro" id="IPR011990">
    <property type="entry name" value="TPR-like_helical_dom_sf"/>
</dbReference>
<sequence length="169" mass="19383">MTNIEAIAKRIAETTNVHEQPFSQQETHAPHIVHACLVQLRNVRYDTLEQFYTLMTTLADGYRLVGNTTKARYYINHKLTASAPHTVTHTEALLQRAAIDEHAGCYDEAYAMLMKAQRHIAQYGHMQYETALLTQLVRCSLLLQRYDDADRYVRALRNETNAITHAHVS</sequence>
<evidence type="ECO:0000313" key="1">
    <source>
        <dbReference type="EMBL" id="OCS89211.1"/>
    </source>
</evidence>
<dbReference type="RefSeq" id="WP_066465233.1">
    <property type="nucleotide sequence ID" value="NZ_MATO01000044.1"/>
</dbReference>
<protein>
    <recommendedName>
        <fullName evidence="3">MalT-like TPR region domain-containing protein</fullName>
    </recommendedName>
</protein>
<organism evidence="1 2">
    <name type="scientific">Caryophanon latum</name>
    <dbReference type="NCBI Taxonomy" id="33977"/>
    <lineage>
        <taxon>Bacteria</taxon>
        <taxon>Bacillati</taxon>
        <taxon>Bacillota</taxon>
        <taxon>Bacilli</taxon>
        <taxon>Bacillales</taxon>
        <taxon>Caryophanaceae</taxon>
        <taxon>Caryophanon</taxon>
    </lineage>
</organism>
<evidence type="ECO:0008006" key="3">
    <source>
        <dbReference type="Google" id="ProtNLM"/>
    </source>
</evidence>
<dbReference type="Proteomes" id="UP000093482">
    <property type="component" value="Unassembled WGS sequence"/>
</dbReference>
<dbReference type="Gene3D" id="1.25.40.1040">
    <property type="match status" value="1"/>
</dbReference>